<keyword evidence="3" id="KW-1185">Reference proteome</keyword>
<feature type="compositionally biased region" description="Basic and acidic residues" evidence="1">
    <location>
        <begin position="1"/>
        <end position="18"/>
    </location>
</feature>
<evidence type="ECO:0000256" key="1">
    <source>
        <dbReference type="SAM" id="MobiDB-lite"/>
    </source>
</evidence>
<evidence type="ECO:0000313" key="3">
    <source>
        <dbReference type="Proteomes" id="UP000186817"/>
    </source>
</evidence>
<organism evidence="2 3">
    <name type="scientific">Symbiodinium microadriaticum</name>
    <name type="common">Dinoflagellate</name>
    <name type="synonym">Zooxanthella microadriatica</name>
    <dbReference type="NCBI Taxonomy" id="2951"/>
    <lineage>
        <taxon>Eukaryota</taxon>
        <taxon>Sar</taxon>
        <taxon>Alveolata</taxon>
        <taxon>Dinophyceae</taxon>
        <taxon>Suessiales</taxon>
        <taxon>Symbiodiniaceae</taxon>
        <taxon>Symbiodinium</taxon>
    </lineage>
</organism>
<protein>
    <submittedName>
        <fullName evidence="2">Uncharacterized protein</fullName>
    </submittedName>
</protein>
<proteinExistence type="predicted"/>
<accession>A0A1Q9ECZ6</accession>
<dbReference type="EMBL" id="LSRX01000188">
    <property type="protein sequence ID" value="OLQ05304.1"/>
    <property type="molecule type" value="Genomic_DNA"/>
</dbReference>
<evidence type="ECO:0000313" key="2">
    <source>
        <dbReference type="EMBL" id="OLQ05304.1"/>
    </source>
</evidence>
<reference evidence="2 3" key="1">
    <citation type="submission" date="2016-02" db="EMBL/GenBank/DDBJ databases">
        <title>Genome analysis of coral dinoflagellate symbionts highlights evolutionary adaptations to a symbiotic lifestyle.</title>
        <authorList>
            <person name="Aranda M."/>
            <person name="Li Y."/>
            <person name="Liew Y.J."/>
            <person name="Baumgarten S."/>
            <person name="Simakov O."/>
            <person name="Wilson M."/>
            <person name="Piel J."/>
            <person name="Ashoor H."/>
            <person name="Bougouffa S."/>
            <person name="Bajic V.B."/>
            <person name="Ryu T."/>
            <person name="Ravasi T."/>
            <person name="Bayer T."/>
            <person name="Micklem G."/>
            <person name="Kim H."/>
            <person name="Bhak J."/>
            <person name="Lajeunesse T.C."/>
            <person name="Voolstra C.R."/>
        </authorList>
    </citation>
    <scope>NUCLEOTIDE SEQUENCE [LARGE SCALE GENOMIC DNA]</scope>
    <source>
        <strain evidence="2 3">CCMP2467</strain>
    </source>
</reference>
<dbReference type="AlphaFoldDB" id="A0A1Q9ECZ6"/>
<dbReference type="Proteomes" id="UP000186817">
    <property type="component" value="Unassembled WGS sequence"/>
</dbReference>
<comment type="caution">
    <text evidence="2">The sequence shown here is derived from an EMBL/GenBank/DDBJ whole genome shotgun (WGS) entry which is preliminary data.</text>
</comment>
<sequence length="70" mass="7567">MEAALHRAESKGKGKEPESSGNWLQQVCPFCLGRCPLMTSEVAPCMPFDWWRRASGRPALAGSEGSSGDI</sequence>
<name>A0A1Q9ECZ6_SYMMI</name>
<feature type="region of interest" description="Disordered" evidence="1">
    <location>
        <begin position="1"/>
        <end position="22"/>
    </location>
</feature>
<gene>
    <name evidence="2" type="ORF">AK812_SmicGene11498</name>
</gene>